<reference evidence="6" key="2">
    <citation type="submission" date="2022-01" db="EMBL/GenBank/DDBJ databases">
        <authorList>
            <person name="Yamashiro T."/>
            <person name="Shiraishi A."/>
            <person name="Satake H."/>
            <person name="Nakayama K."/>
        </authorList>
    </citation>
    <scope>NUCLEOTIDE SEQUENCE</scope>
</reference>
<name>A0ABQ5FYK0_9ASTR</name>
<dbReference type="InterPro" id="IPR057670">
    <property type="entry name" value="SH3_retrovirus"/>
</dbReference>
<accession>A0ABQ5FYK0</accession>
<evidence type="ECO:0000256" key="1">
    <source>
        <dbReference type="ARBA" id="ARBA00022670"/>
    </source>
</evidence>
<feature type="compositionally biased region" description="Polar residues" evidence="3">
    <location>
        <begin position="518"/>
        <end position="528"/>
    </location>
</feature>
<dbReference type="Pfam" id="PF22936">
    <property type="entry name" value="Pol_BBD"/>
    <property type="match status" value="1"/>
</dbReference>
<evidence type="ECO:0000313" key="6">
    <source>
        <dbReference type="EMBL" id="GJT68443.1"/>
    </source>
</evidence>
<dbReference type="PANTHER" id="PTHR42648">
    <property type="entry name" value="TRANSPOSASE, PUTATIVE-RELATED"/>
    <property type="match status" value="1"/>
</dbReference>
<dbReference type="PANTHER" id="PTHR42648:SF18">
    <property type="entry name" value="RETROTRANSPOSON, UNCLASSIFIED-LIKE PROTEIN"/>
    <property type="match status" value="1"/>
</dbReference>
<feature type="compositionally biased region" description="Basic and acidic residues" evidence="3">
    <location>
        <begin position="529"/>
        <end position="540"/>
    </location>
</feature>
<evidence type="ECO:0000259" key="5">
    <source>
        <dbReference type="Pfam" id="PF25597"/>
    </source>
</evidence>
<evidence type="ECO:0000256" key="3">
    <source>
        <dbReference type="SAM" id="MobiDB-lite"/>
    </source>
</evidence>
<feature type="region of interest" description="Disordered" evidence="3">
    <location>
        <begin position="505"/>
        <end position="546"/>
    </location>
</feature>
<feature type="coiled-coil region" evidence="2">
    <location>
        <begin position="361"/>
        <end position="388"/>
    </location>
</feature>
<keyword evidence="1" id="KW-0645">Protease</keyword>
<comment type="caution">
    <text evidence="6">The sequence shown here is derived from an EMBL/GenBank/DDBJ whole genome shotgun (WGS) entry which is preliminary data.</text>
</comment>
<reference evidence="6" key="1">
    <citation type="journal article" date="2022" name="Int. J. Mol. Sci.">
        <title>Draft Genome of Tanacetum Coccineum: Genomic Comparison of Closely Related Tanacetum-Family Plants.</title>
        <authorList>
            <person name="Yamashiro T."/>
            <person name="Shiraishi A."/>
            <person name="Nakayama K."/>
            <person name="Satake H."/>
        </authorList>
    </citation>
    <scope>NUCLEOTIDE SEQUENCE</scope>
</reference>
<evidence type="ECO:0000313" key="7">
    <source>
        <dbReference type="Proteomes" id="UP001151760"/>
    </source>
</evidence>
<feature type="domain" description="Retrovirus-related Pol polyprotein from transposon TNT 1-94-like beta-barrel" evidence="4">
    <location>
        <begin position="666"/>
        <end position="737"/>
    </location>
</feature>
<keyword evidence="2" id="KW-0175">Coiled coil</keyword>
<gene>
    <name evidence="6" type="ORF">Tco_1019923</name>
</gene>
<keyword evidence="7" id="KW-1185">Reference proteome</keyword>
<sequence length="967" mass="111406">MSTSDTHQQSLADAGYETRPSMLERGSYIPWASHFRRYLNRKRENIKWLNKTIDEGPYEFRIFTPFEIEAPRMQKEEDLRGDDLKHYEAEIEAMNLILISILNDIYNSVDACTTAKAMWQRVEHLMRGTVQNKVDRETRLNNENGIIFPKVTINTKFLNCLQPGWLKKRIFKKRNKKKAKHKQIQAWEGKDQEKSEAKVLRGEFARVNHYQGDAVQNNSEDPLTSAMILLARDITQSKILGMMAEIYDDHMFKRKSLRVTIEKGHYACNCPKLRVRDLKYFMEQMLLAKQDEAGVILTDEQNDFLFADASRMEEIKELSANIYLMARIQPTNIYSDARPSYNSAFLSKESQSQFIHDRDVIQDLEQQRDKLELSVVELKRQSVELQKTQSILNCKISENEDQYHDTVLDLEVRAKKNEDIVLKMGNSLQGMFMLGPKSMSFYDSKVKHGLGYTNPYTLKVISQNPKLYDASCLDDSKIPMHVRDTKDILDDATKSQIKMKNKISISSVRRPTHRDSSFKNSVLSNTKNSSEKVEVSDRTNKKSNVASKNVESNKKIITNDDIINALIAKNVLCVSCAKNVLIPCHDNCLAKYNLNVHLKVRRALFTTSRIVKSKFEDPTLVVSKTSFSVKIVQSKSLDTTPVVSKTKIDVVTPLSAKHKIVQIVMWIVDSGFSTHMTGDRSLLKNFVEKFMGTVRFGNDQFIAITGYVDYVKGNIIVCHVYYIEGLGHNLFSVEQLYDGDLEVAFCSKTCYVQNLEEDDLLTGDHESNLYTISISNISIFEMDASSPVCLMSKATLIKSWLWHRRLLHLNFGTINDFTKHDLVDDLLKFKYGHNRALVEAACIMFIFSRLPEFLWAEAVSTACFTQNRSIIHKRYNKTPYELLYGRNPNVDYFHVFGSLFYLTNDRDDLGKMKPKADIGIFIGYSETSRGFQIYNRRTKKIKETIRIKFDELTTVAFEHDSLEPISQ</sequence>
<dbReference type="EMBL" id="BQNB010017900">
    <property type="protein sequence ID" value="GJT68443.1"/>
    <property type="molecule type" value="Genomic_DNA"/>
</dbReference>
<dbReference type="Pfam" id="PF25597">
    <property type="entry name" value="SH3_retrovirus"/>
    <property type="match status" value="1"/>
</dbReference>
<proteinExistence type="predicted"/>
<evidence type="ECO:0000259" key="4">
    <source>
        <dbReference type="Pfam" id="PF22936"/>
    </source>
</evidence>
<keyword evidence="1" id="KW-0378">Hydrolase</keyword>
<organism evidence="6 7">
    <name type="scientific">Tanacetum coccineum</name>
    <dbReference type="NCBI Taxonomy" id="301880"/>
    <lineage>
        <taxon>Eukaryota</taxon>
        <taxon>Viridiplantae</taxon>
        <taxon>Streptophyta</taxon>
        <taxon>Embryophyta</taxon>
        <taxon>Tracheophyta</taxon>
        <taxon>Spermatophyta</taxon>
        <taxon>Magnoliopsida</taxon>
        <taxon>eudicotyledons</taxon>
        <taxon>Gunneridae</taxon>
        <taxon>Pentapetalae</taxon>
        <taxon>asterids</taxon>
        <taxon>campanulids</taxon>
        <taxon>Asterales</taxon>
        <taxon>Asteraceae</taxon>
        <taxon>Asteroideae</taxon>
        <taxon>Anthemideae</taxon>
        <taxon>Anthemidinae</taxon>
        <taxon>Tanacetum</taxon>
    </lineage>
</organism>
<feature type="domain" description="Retroviral polymerase SH3-like" evidence="5">
    <location>
        <begin position="900"/>
        <end position="958"/>
    </location>
</feature>
<dbReference type="InterPro" id="IPR054722">
    <property type="entry name" value="PolX-like_BBD"/>
</dbReference>
<evidence type="ECO:0000256" key="2">
    <source>
        <dbReference type="SAM" id="Coils"/>
    </source>
</evidence>
<protein>
    <submittedName>
        <fullName evidence="6">Integrase, catalytic region, zinc finger, CCHC-type containing protein</fullName>
    </submittedName>
</protein>
<dbReference type="InterPro" id="IPR039537">
    <property type="entry name" value="Retrotran_Ty1/copia-like"/>
</dbReference>
<dbReference type="Proteomes" id="UP001151760">
    <property type="component" value="Unassembled WGS sequence"/>
</dbReference>